<feature type="binding site" evidence="15">
    <location>
        <position position="194"/>
    </location>
    <ligand>
        <name>uracil</name>
        <dbReference type="ChEBI" id="CHEBI:17568"/>
    </ligand>
</feature>
<evidence type="ECO:0000256" key="15">
    <source>
        <dbReference type="HAMAP-Rule" id="MF_01218"/>
    </source>
</evidence>
<organism evidence="17 18">
    <name type="scientific">Roseibacillus ishigakijimensis</name>
    <dbReference type="NCBI Taxonomy" id="454146"/>
    <lineage>
        <taxon>Bacteria</taxon>
        <taxon>Pseudomonadati</taxon>
        <taxon>Verrucomicrobiota</taxon>
        <taxon>Verrucomicrobiia</taxon>
        <taxon>Verrucomicrobiales</taxon>
        <taxon>Verrucomicrobiaceae</taxon>
        <taxon>Roseibacillus</taxon>
    </lineage>
</organism>
<dbReference type="InterPro" id="IPR029057">
    <property type="entry name" value="PRTase-like"/>
</dbReference>
<dbReference type="GO" id="GO:0005525">
    <property type="term" value="F:GTP binding"/>
    <property type="evidence" value="ECO:0007669"/>
    <property type="project" value="UniProtKB-KW"/>
</dbReference>
<dbReference type="Proteomes" id="UP000604083">
    <property type="component" value="Unassembled WGS sequence"/>
</dbReference>
<name>A0A934VLX5_9BACT</name>
<dbReference type="GO" id="GO:0006223">
    <property type="term" value="P:uracil salvage"/>
    <property type="evidence" value="ECO:0007669"/>
    <property type="project" value="InterPro"/>
</dbReference>
<sequence length="209" mass="22817">MSRLTVIDHPLVQHKLALLRDAATPFPTFRRVLRETTWLLAYEATRHLRVEATPIETPLEKMTAHTLPERGPVLISILRAGNGLVDGLMDVMPEAAVGQLGLVRNPKTLQPEEYYCKLPAAIEERQVILADPMLATGGSTVAAIDRLREKGVRDLVFLCLVAAPEGVAALQAAHPEVPVFTAALDRELNEKGYILPGLGDAGDRIYGTE</sequence>
<evidence type="ECO:0000259" key="16">
    <source>
        <dbReference type="Pfam" id="PF14681"/>
    </source>
</evidence>
<evidence type="ECO:0000313" key="17">
    <source>
        <dbReference type="EMBL" id="MBK1833536.1"/>
    </source>
</evidence>
<dbReference type="GO" id="GO:0004845">
    <property type="term" value="F:uracil phosphoribosyltransferase activity"/>
    <property type="evidence" value="ECO:0007669"/>
    <property type="project" value="UniProtKB-UniRule"/>
</dbReference>
<evidence type="ECO:0000256" key="1">
    <source>
        <dbReference type="ARBA" id="ARBA00005180"/>
    </source>
</evidence>
<evidence type="ECO:0000256" key="10">
    <source>
        <dbReference type="ARBA" id="ARBA00031082"/>
    </source>
</evidence>
<keyword evidence="18" id="KW-1185">Reference proteome</keyword>
<evidence type="ECO:0000256" key="7">
    <source>
        <dbReference type="ARBA" id="ARBA00022741"/>
    </source>
</evidence>
<dbReference type="InterPro" id="IPR034332">
    <property type="entry name" value="Upp_B"/>
</dbReference>
<dbReference type="PANTHER" id="PTHR32315:SF4">
    <property type="entry name" value="URACIL PHOSPHORIBOSYLTRANSFERASE, CHLOROPLASTIC"/>
    <property type="match status" value="1"/>
</dbReference>
<dbReference type="AlphaFoldDB" id="A0A934VLX5"/>
<comment type="similarity">
    <text evidence="2 15">Belongs to the UPRTase family.</text>
</comment>
<proteinExistence type="inferred from homology"/>
<dbReference type="InterPro" id="IPR005765">
    <property type="entry name" value="UPRT"/>
</dbReference>
<dbReference type="GO" id="GO:0005737">
    <property type="term" value="C:cytoplasm"/>
    <property type="evidence" value="ECO:0007669"/>
    <property type="project" value="UniProtKB-ARBA"/>
</dbReference>
<dbReference type="HAMAP" id="MF_01218_B">
    <property type="entry name" value="Upp_B"/>
    <property type="match status" value="1"/>
</dbReference>
<dbReference type="SUPFAM" id="SSF53271">
    <property type="entry name" value="PRTase-like"/>
    <property type="match status" value="1"/>
</dbReference>
<feature type="binding site" evidence="15">
    <location>
        <position position="104"/>
    </location>
    <ligand>
        <name>5-phospho-alpha-D-ribose 1-diphosphate</name>
        <dbReference type="ChEBI" id="CHEBI:58017"/>
    </ligand>
</feature>
<evidence type="ECO:0000256" key="2">
    <source>
        <dbReference type="ARBA" id="ARBA00009516"/>
    </source>
</evidence>
<dbReference type="EC" id="2.4.2.9" evidence="3 15"/>
<dbReference type="PANTHER" id="PTHR32315">
    <property type="entry name" value="ADENINE PHOSPHORIBOSYLTRANSFERASE"/>
    <property type="match status" value="1"/>
</dbReference>
<keyword evidence="9 15" id="KW-0342">GTP-binding</keyword>
<evidence type="ECO:0000256" key="6">
    <source>
        <dbReference type="ARBA" id="ARBA00022679"/>
    </source>
</evidence>
<evidence type="ECO:0000256" key="4">
    <source>
        <dbReference type="ARBA" id="ARBA00022533"/>
    </source>
</evidence>
<feature type="binding site" evidence="15">
    <location>
        <position position="79"/>
    </location>
    <ligand>
        <name>5-phospho-alpha-D-ribose 1-diphosphate</name>
        <dbReference type="ChEBI" id="CHEBI:58017"/>
    </ligand>
</feature>
<reference evidence="17" key="1">
    <citation type="submission" date="2021-01" db="EMBL/GenBank/DDBJ databases">
        <title>Modified the classification status of verrucomicrobia.</title>
        <authorList>
            <person name="Feng X."/>
        </authorList>
    </citation>
    <scope>NUCLEOTIDE SEQUENCE</scope>
    <source>
        <strain evidence="17">KCTC 12986</strain>
    </source>
</reference>
<protein>
    <recommendedName>
        <fullName evidence="13 15">Uracil phosphoribosyltransferase</fullName>
        <ecNumber evidence="3 15">2.4.2.9</ecNumber>
    </recommendedName>
    <alternativeName>
        <fullName evidence="10 15">UMP pyrophosphorylase</fullName>
    </alternativeName>
    <alternativeName>
        <fullName evidence="14 15">UPRTase</fullName>
    </alternativeName>
</protein>
<feature type="binding site" evidence="15">
    <location>
        <begin position="131"/>
        <end position="139"/>
    </location>
    <ligand>
        <name>5-phospho-alpha-D-ribose 1-diphosphate</name>
        <dbReference type="ChEBI" id="CHEBI:58017"/>
    </ligand>
</feature>
<dbReference type="NCBIfam" id="NF001097">
    <property type="entry name" value="PRK00129.1"/>
    <property type="match status" value="1"/>
</dbReference>
<comment type="catalytic activity">
    <reaction evidence="11 15">
        <text>UMP + diphosphate = 5-phospho-alpha-D-ribose 1-diphosphate + uracil</text>
        <dbReference type="Rhea" id="RHEA:13017"/>
        <dbReference type="ChEBI" id="CHEBI:17568"/>
        <dbReference type="ChEBI" id="CHEBI:33019"/>
        <dbReference type="ChEBI" id="CHEBI:57865"/>
        <dbReference type="ChEBI" id="CHEBI:58017"/>
        <dbReference type="EC" id="2.4.2.9"/>
    </reaction>
</comment>
<dbReference type="GO" id="GO:0044206">
    <property type="term" value="P:UMP salvage"/>
    <property type="evidence" value="ECO:0007669"/>
    <property type="project" value="UniProtKB-UniRule"/>
</dbReference>
<dbReference type="InterPro" id="IPR050054">
    <property type="entry name" value="UPRTase/APRTase"/>
</dbReference>
<keyword evidence="4 15" id="KW-0021">Allosteric enzyme</keyword>
<keyword evidence="6 15" id="KW-0808">Transferase</keyword>
<comment type="activity regulation">
    <text evidence="15">Allosterically activated by GTP.</text>
</comment>
<comment type="function">
    <text evidence="12 15">Catalyzes the conversion of uracil and 5-phospho-alpha-D-ribose 1-diphosphate (PRPP) to UMP and diphosphate.</text>
</comment>
<evidence type="ECO:0000256" key="9">
    <source>
        <dbReference type="ARBA" id="ARBA00023134"/>
    </source>
</evidence>
<dbReference type="GO" id="GO:0000287">
    <property type="term" value="F:magnesium ion binding"/>
    <property type="evidence" value="ECO:0007669"/>
    <property type="project" value="UniProtKB-UniRule"/>
</dbReference>
<gene>
    <name evidence="15 17" type="primary">upp</name>
    <name evidence="17" type="ORF">JIN78_05630</name>
</gene>
<dbReference type="RefSeq" id="WP_200390971.1">
    <property type="nucleotide sequence ID" value="NZ_JAENIO010000010.1"/>
</dbReference>
<feature type="binding site" evidence="15">
    <location>
        <begin position="199"/>
        <end position="201"/>
    </location>
    <ligand>
        <name>uracil</name>
        <dbReference type="ChEBI" id="CHEBI:17568"/>
    </ligand>
</feature>
<evidence type="ECO:0000256" key="13">
    <source>
        <dbReference type="ARBA" id="ARBA00072146"/>
    </source>
</evidence>
<evidence type="ECO:0000256" key="3">
    <source>
        <dbReference type="ARBA" id="ARBA00011894"/>
    </source>
</evidence>
<keyword evidence="5 15" id="KW-0328">Glycosyltransferase</keyword>
<dbReference type="FunFam" id="3.40.50.2020:FF:000003">
    <property type="entry name" value="Uracil phosphoribosyltransferase"/>
    <property type="match status" value="1"/>
</dbReference>
<evidence type="ECO:0000256" key="5">
    <source>
        <dbReference type="ARBA" id="ARBA00022676"/>
    </source>
</evidence>
<dbReference type="CDD" id="cd06223">
    <property type="entry name" value="PRTases_typeI"/>
    <property type="match status" value="1"/>
</dbReference>
<accession>A0A934VLX5</accession>
<dbReference type="InterPro" id="IPR000836">
    <property type="entry name" value="PRTase_dom"/>
</dbReference>
<comment type="cofactor">
    <cofactor evidence="15">
        <name>Mg(2+)</name>
        <dbReference type="ChEBI" id="CHEBI:18420"/>
    </cofactor>
    <text evidence="15">Binds 1 Mg(2+) ion per subunit. The magnesium is bound as Mg-PRPP.</text>
</comment>
<dbReference type="Gene3D" id="3.40.50.2020">
    <property type="match status" value="1"/>
</dbReference>
<dbReference type="Pfam" id="PF14681">
    <property type="entry name" value="UPRTase"/>
    <property type="match status" value="1"/>
</dbReference>
<evidence type="ECO:0000256" key="11">
    <source>
        <dbReference type="ARBA" id="ARBA00052919"/>
    </source>
</evidence>
<dbReference type="NCBIfam" id="TIGR01091">
    <property type="entry name" value="upp"/>
    <property type="match status" value="1"/>
</dbReference>
<keyword evidence="7 15" id="KW-0547">Nucleotide-binding</keyword>
<evidence type="ECO:0000313" key="18">
    <source>
        <dbReference type="Proteomes" id="UP000604083"/>
    </source>
</evidence>
<feature type="domain" description="Phosphoribosyltransferase" evidence="16">
    <location>
        <begin position="6"/>
        <end position="208"/>
    </location>
</feature>
<evidence type="ECO:0000256" key="14">
    <source>
        <dbReference type="ARBA" id="ARBA00079807"/>
    </source>
</evidence>
<evidence type="ECO:0000256" key="12">
    <source>
        <dbReference type="ARBA" id="ARBA00056901"/>
    </source>
</evidence>
<dbReference type="EMBL" id="JAENIO010000010">
    <property type="protein sequence ID" value="MBK1833536.1"/>
    <property type="molecule type" value="Genomic_DNA"/>
</dbReference>
<keyword evidence="8 15" id="KW-0460">Magnesium</keyword>
<comment type="caution">
    <text evidence="17">The sequence shown here is derived from an EMBL/GenBank/DDBJ whole genome shotgun (WGS) entry which is preliminary data.</text>
</comment>
<feature type="binding site" evidence="15">
    <location>
        <position position="200"/>
    </location>
    <ligand>
        <name>5-phospho-alpha-D-ribose 1-diphosphate</name>
        <dbReference type="ChEBI" id="CHEBI:58017"/>
    </ligand>
</feature>
<evidence type="ECO:0000256" key="8">
    <source>
        <dbReference type="ARBA" id="ARBA00022842"/>
    </source>
</evidence>
<comment type="pathway">
    <text evidence="1 15">Pyrimidine metabolism; UMP biosynthesis via salvage pathway; UMP from uracil: step 1/1.</text>
</comment>